<dbReference type="InterPro" id="IPR012340">
    <property type="entry name" value="NA-bd_OB-fold"/>
</dbReference>
<dbReference type="NCBIfam" id="NF008653">
    <property type="entry name" value="PRK11650.1"/>
    <property type="match status" value="1"/>
</dbReference>
<proteinExistence type="inferred from homology"/>
<keyword evidence="4 6" id="KW-0067">ATP-binding</keyword>
<accession>A0ABU0YTG6</accession>
<reference evidence="7" key="1">
    <citation type="submission" date="2023-08" db="EMBL/GenBank/DDBJ databases">
        <title>Rhodospirillaceae gen. nov., a novel taxon isolated from the Yangtze River Yuezi River estuary sludge.</title>
        <authorList>
            <person name="Ruan L."/>
        </authorList>
    </citation>
    <scope>NUCLEOTIDE SEQUENCE [LARGE SCALE GENOMIC DNA]</scope>
    <source>
        <strain evidence="7">R-7</strain>
    </source>
</reference>
<dbReference type="GO" id="GO:0005524">
    <property type="term" value="F:ATP binding"/>
    <property type="evidence" value="ECO:0007669"/>
    <property type="project" value="UniProtKB-KW"/>
</dbReference>
<name>A0ABU0YTG6_9PROT</name>
<dbReference type="InterPro" id="IPR027417">
    <property type="entry name" value="P-loop_NTPase"/>
</dbReference>
<dbReference type="Proteomes" id="UP001230156">
    <property type="component" value="Unassembled WGS sequence"/>
</dbReference>
<organism evidence="6 7">
    <name type="scientific">Dongia sedimenti</name>
    <dbReference type="NCBI Taxonomy" id="3064282"/>
    <lineage>
        <taxon>Bacteria</taxon>
        <taxon>Pseudomonadati</taxon>
        <taxon>Pseudomonadota</taxon>
        <taxon>Alphaproteobacteria</taxon>
        <taxon>Rhodospirillales</taxon>
        <taxon>Dongiaceae</taxon>
        <taxon>Dongia</taxon>
    </lineage>
</organism>
<evidence type="ECO:0000256" key="1">
    <source>
        <dbReference type="ARBA" id="ARBA00005417"/>
    </source>
</evidence>
<protein>
    <submittedName>
        <fullName evidence="6">Sn-glycerol-3-phosphate ABC transporter ATP-binding protein UgpC</fullName>
    </submittedName>
</protein>
<dbReference type="PROSITE" id="PS00211">
    <property type="entry name" value="ABC_TRANSPORTER_1"/>
    <property type="match status" value="1"/>
</dbReference>
<evidence type="ECO:0000259" key="5">
    <source>
        <dbReference type="PROSITE" id="PS50893"/>
    </source>
</evidence>
<dbReference type="EMBL" id="JAUYVI010000006">
    <property type="protein sequence ID" value="MDQ7250133.1"/>
    <property type="molecule type" value="Genomic_DNA"/>
</dbReference>
<dbReference type="RefSeq" id="WP_379958991.1">
    <property type="nucleotide sequence ID" value="NZ_JAUYVI010000006.1"/>
</dbReference>
<dbReference type="InterPro" id="IPR015855">
    <property type="entry name" value="ABC_transpr_MalK-like"/>
</dbReference>
<dbReference type="InterPro" id="IPR003593">
    <property type="entry name" value="AAA+_ATPase"/>
</dbReference>
<evidence type="ECO:0000313" key="7">
    <source>
        <dbReference type="Proteomes" id="UP001230156"/>
    </source>
</evidence>
<dbReference type="CDD" id="cd03301">
    <property type="entry name" value="ABC_MalK_N"/>
    <property type="match status" value="1"/>
</dbReference>
<dbReference type="SUPFAM" id="SSF52540">
    <property type="entry name" value="P-loop containing nucleoside triphosphate hydrolases"/>
    <property type="match status" value="1"/>
</dbReference>
<dbReference type="InterPro" id="IPR040582">
    <property type="entry name" value="OB_MalK-like"/>
</dbReference>
<dbReference type="SUPFAM" id="SSF50331">
    <property type="entry name" value="MOP-like"/>
    <property type="match status" value="1"/>
</dbReference>
<evidence type="ECO:0000256" key="2">
    <source>
        <dbReference type="ARBA" id="ARBA00022448"/>
    </source>
</evidence>
<dbReference type="PROSITE" id="PS50893">
    <property type="entry name" value="ABC_TRANSPORTER_2"/>
    <property type="match status" value="1"/>
</dbReference>
<dbReference type="PANTHER" id="PTHR43875:SF1">
    <property type="entry name" value="OSMOPROTECTIVE COMPOUNDS UPTAKE ATP-BINDING PROTEIN GGTA"/>
    <property type="match status" value="1"/>
</dbReference>
<dbReference type="InterPro" id="IPR047641">
    <property type="entry name" value="ABC_transpr_MalK/UgpC-like"/>
</dbReference>
<sequence>MASIALQDVSKTYGKVTAVADVSLQVNDGEFMILLGPSGCGKSTVLRMIAGLESVSSGEVFIGDAMVNDMAPKDRNVAVVFQSYALYPHMSVGQNLAFGLKMHDMPRAEIEQRVRRVAQMLGIDELLDRRPAALSGGQRQRVALGRALVRDPVAFLLDEPLSNLDAQLRNDMRLELVKLHRSLGRTVVHVTHDQVEAMTMGERICILRKGRVEQIGAPLDVYRHPANTFVAGFLASPPMNLIPCQVATADGTKREDGALFIEAGSVRLRVPTPYTPAYRTYNAQAAIFGIRPEDVHAEPSDPGWQAIDVEVVAVETLGAEVVLIAGIPGLEGVEFAARLGRHYRAPIGSMQRLYLDLAEMHLFDPRTTMAVPRDM</sequence>
<comment type="similarity">
    <text evidence="1">Belongs to the ABC transporter superfamily.</text>
</comment>
<gene>
    <name evidence="6" type="primary">ugpC</name>
    <name evidence="6" type="ORF">Q8A70_20755</name>
</gene>
<dbReference type="InterPro" id="IPR003439">
    <property type="entry name" value="ABC_transporter-like_ATP-bd"/>
</dbReference>
<evidence type="ECO:0000256" key="4">
    <source>
        <dbReference type="ARBA" id="ARBA00022840"/>
    </source>
</evidence>
<keyword evidence="3" id="KW-0547">Nucleotide-binding</keyword>
<dbReference type="Gene3D" id="2.40.50.140">
    <property type="entry name" value="Nucleic acid-binding proteins"/>
    <property type="match status" value="1"/>
</dbReference>
<dbReference type="PANTHER" id="PTHR43875">
    <property type="entry name" value="MALTODEXTRIN IMPORT ATP-BINDING PROTEIN MSMX"/>
    <property type="match status" value="1"/>
</dbReference>
<dbReference type="SMART" id="SM00382">
    <property type="entry name" value="AAA"/>
    <property type="match status" value="1"/>
</dbReference>
<keyword evidence="7" id="KW-1185">Reference proteome</keyword>
<dbReference type="InterPro" id="IPR017871">
    <property type="entry name" value="ABC_transporter-like_CS"/>
</dbReference>
<evidence type="ECO:0000313" key="6">
    <source>
        <dbReference type="EMBL" id="MDQ7250133.1"/>
    </source>
</evidence>
<dbReference type="Gene3D" id="3.40.50.300">
    <property type="entry name" value="P-loop containing nucleotide triphosphate hydrolases"/>
    <property type="match status" value="1"/>
</dbReference>
<dbReference type="InterPro" id="IPR008995">
    <property type="entry name" value="Mo/tungstate-bd_C_term_dom"/>
</dbReference>
<keyword evidence="2" id="KW-0813">Transport</keyword>
<dbReference type="Pfam" id="PF00005">
    <property type="entry name" value="ABC_tran"/>
    <property type="match status" value="1"/>
</dbReference>
<dbReference type="Pfam" id="PF17912">
    <property type="entry name" value="OB_MalK"/>
    <property type="match status" value="1"/>
</dbReference>
<dbReference type="Gene3D" id="2.40.50.100">
    <property type="match status" value="1"/>
</dbReference>
<feature type="domain" description="ABC transporter" evidence="5">
    <location>
        <begin position="4"/>
        <end position="234"/>
    </location>
</feature>
<evidence type="ECO:0000256" key="3">
    <source>
        <dbReference type="ARBA" id="ARBA00022741"/>
    </source>
</evidence>
<comment type="caution">
    <text evidence="6">The sequence shown here is derived from an EMBL/GenBank/DDBJ whole genome shotgun (WGS) entry which is preliminary data.</text>
</comment>